<evidence type="ECO:0000313" key="1">
    <source>
        <dbReference type="Proteomes" id="UP000829291"/>
    </source>
</evidence>
<gene>
    <name evidence="2" type="primary">LOC124295022</name>
</gene>
<organism evidence="1 2">
    <name type="scientific">Neodiprion lecontei</name>
    <name type="common">Redheaded pine sawfly</name>
    <dbReference type="NCBI Taxonomy" id="441921"/>
    <lineage>
        <taxon>Eukaryota</taxon>
        <taxon>Metazoa</taxon>
        <taxon>Ecdysozoa</taxon>
        <taxon>Arthropoda</taxon>
        <taxon>Hexapoda</taxon>
        <taxon>Insecta</taxon>
        <taxon>Pterygota</taxon>
        <taxon>Neoptera</taxon>
        <taxon>Endopterygota</taxon>
        <taxon>Hymenoptera</taxon>
        <taxon>Tenthredinoidea</taxon>
        <taxon>Diprionidae</taxon>
        <taxon>Diprioninae</taxon>
        <taxon>Neodiprion</taxon>
    </lineage>
</organism>
<proteinExistence type="predicted"/>
<protein>
    <submittedName>
        <fullName evidence="2">Uncharacterized protein LOC124295022</fullName>
    </submittedName>
</protein>
<reference evidence="2" key="1">
    <citation type="submission" date="2025-08" db="UniProtKB">
        <authorList>
            <consortium name="RefSeq"/>
        </authorList>
    </citation>
    <scope>IDENTIFICATION</scope>
    <source>
        <tissue evidence="2">Thorax and Abdomen</tissue>
    </source>
</reference>
<dbReference type="GeneID" id="124295022"/>
<dbReference type="RefSeq" id="XP_046598969.1">
    <property type="nucleotide sequence ID" value="XM_046743013.1"/>
</dbReference>
<evidence type="ECO:0000313" key="2">
    <source>
        <dbReference type="RefSeq" id="XP_046598969.1"/>
    </source>
</evidence>
<keyword evidence="1" id="KW-1185">Reference proteome</keyword>
<sequence>MSAGRSITPYMPSWGLRGGVQTERLRRGTYPRPVSPRDARFTGFPDIPKSLQRMIEPVQDEEGAHRPVAWNLTTVPEQLVQSLGKRKPLNGSSSAMVRALCMWKSVGSILQQVQRSAWAPS</sequence>
<name>A0ABM3GFB1_NEOLC</name>
<dbReference type="Proteomes" id="UP000829291">
    <property type="component" value="Chromosome 6"/>
</dbReference>
<accession>A0ABM3GFB1</accession>